<keyword evidence="3" id="KW-1185">Reference proteome</keyword>
<feature type="region of interest" description="Disordered" evidence="1">
    <location>
        <begin position="176"/>
        <end position="203"/>
    </location>
</feature>
<name>X6ME73_RETFI</name>
<sequence>MLFECISLYDLFCDHADGGHIQAFFANAISMLVYCFFLKFLKYSLQAQTYVKEKKKMLRINGHGDTSTVIESVWGVIEDEISRQSKHLGYSMSTIARQLREINKSDKEKVVSFVLSNSRDKFCACIGFCELTKQIPIEGQWLMWDTILQKVVSMDLSKIISPSQFRTLSFHNSVHRDNNKNSVETSMPMQAKEEKKTPEDEIKKQRQMKTLLSLFVSGFQCLIKKASDEHEEHEDGTNSEKIALKTTKYLLLEKNWPSMNKDCICNEKGRTYHVQLKPPANHSLKPFLSTTQTASPFSNANNIREKDDIFICV</sequence>
<evidence type="ECO:0000256" key="1">
    <source>
        <dbReference type="SAM" id="MobiDB-lite"/>
    </source>
</evidence>
<reference evidence="2 3" key="1">
    <citation type="journal article" date="2013" name="Curr. Biol.">
        <title>The Genome of the Foraminiferan Reticulomyxa filosa.</title>
        <authorList>
            <person name="Glockner G."/>
            <person name="Hulsmann N."/>
            <person name="Schleicher M."/>
            <person name="Noegel A.A."/>
            <person name="Eichinger L."/>
            <person name="Gallinger C."/>
            <person name="Pawlowski J."/>
            <person name="Sierra R."/>
            <person name="Euteneuer U."/>
            <person name="Pillet L."/>
            <person name="Moustafa A."/>
            <person name="Platzer M."/>
            <person name="Groth M."/>
            <person name="Szafranski K."/>
            <person name="Schliwa M."/>
        </authorList>
    </citation>
    <scope>NUCLEOTIDE SEQUENCE [LARGE SCALE GENOMIC DNA]</scope>
</reference>
<protein>
    <submittedName>
        <fullName evidence="2">Uncharacterized protein</fullName>
    </submittedName>
</protein>
<evidence type="ECO:0000313" key="2">
    <source>
        <dbReference type="EMBL" id="ETO11335.1"/>
    </source>
</evidence>
<dbReference type="AlphaFoldDB" id="X6ME73"/>
<accession>X6ME73</accession>
<gene>
    <name evidence="2" type="ORF">RFI_26042</name>
</gene>
<evidence type="ECO:0000313" key="3">
    <source>
        <dbReference type="Proteomes" id="UP000023152"/>
    </source>
</evidence>
<comment type="caution">
    <text evidence="2">The sequence shown here is derived from an EMBL/GenBank/DDBJ whole genome shotgun (WGS) entry which is preliminary data.</text>
</comment>
<dbReference type="Proteomes" id="UP000023152">
    <property type="component" value="Unassembled WGS sequence"/>
</dbReference>
<proteinExistence type="predicted"/>
<dbReference type="EMBL" id="ASPP01022566">
    <property type="protein sequence ID" value="ETO11335.1"/>
    <property type="molecule type" value="Genomic_DNA"/>
</dbReference>
<feature type="compositionally biased region" description="Basic and acidic residues" evidence="1">
    <location>
        <begin position="191"/>
        <end position="203"/>
    </location>
</feature>
<organism evidence="2 3">
    <name type="scientific">Reticulomyxa filosa</name>
    <dbReference type="NCBI Taxonomy" id="46433"/>
    <lineage>
        <taxon>Eukaryota</taxon>
        <taxon>Sar</taxon>
        <taxon>Rhizaria</taxon>
        <taxon>Retaria</taxon>
        <taxon>Foraminifera</taxon>
        <taxon>Monothalamids</taxon>
        <taxon>Reticulomyxidae</taxon>
        <taxon>Reticulomyxa</taxon>
    </lineage>
</organism>